<dbReference type="AlphaFoldDB" id="A0A0F7UIW4"/>
<dbReference type="PANTHER" id="PTHR43204">
    <property type="entry name" value="ABC TRANSPORTER I FAMILY MEMBER 6, CHLOROPLASTIC"/>
    <property type="match status" value="1"/>
</dbReference>
<dbReference type="InterPro" id="IPR003593">
    <property type="entry name" value="AAA+_ATPase"/>
</dbReference>
<sequence>MASRLELPRRKVHSWLHRPRRPPALSSFTFSLLSVQVVSLFSFFVSSGTLSSSAVTLKHTSAFLPSPSSPVSPTSSSLSSLSSRPSLSSPSSFSCSPPPASPPSASQGIRRHVFSLFSSSNSKPAWSLGFAAPSPCPPLASSVGFPSLMRLSPRRDSQRMQCLLSPPRLRFPASPRRFPGDAEGRGNFSGLQQLRDSREERFAALKSMREQETPRFQADDWTPDQPLLEIKDLRVEAAEDGQEILKGVNLTVAAGEVHAIMGRNGSGKSTLSKVLAGYPSYRVTGGEIRYKGLDLLELPIDNRGLAGLFLAFQYPIEIPLVSNLEFLRVAFNERRKWKEEPEVDSYEFRELVEGRLKDVGLDPSFLDRPLNYGFSGGEKKRNEILQMLVLDPELVMLDETDSGLDVDSFNITATALKRFSKRPGKSFLVTTHYKKLLDVLQPHKIHVMHAGRIVLSGSLDLAGRIEAEGFQALVGAAAEGEEEEERERSNERETADRESAEVEIESSLSPSAAGGGRRNLDRLL</sequence>
<dbReference type="PROSITE" id="PS50893">
    <property type="entry name" value="ABC_TRANSPORTER_2"/>
    <property type="match status" value="1"/>
</dbReference>
<feature type="region of interest" description="Disordered" evidence="3">
    <location>
        <begin position="476"/>
        <end position="524"/>
    </location>
</feature>
<accession>A0A0F7UIW4</accession>
<dbReference type="EMBL" id="LN714485">
    <property type="protein sequence ID" value="CEL68976.1"/>
    <property type="molecule type" value="Genomic_DNA"/>
</dbReference>
<dbReference type="NCBIfam" id="TIGR01978">
    <property type="entry name" value="sufC"/>
    <property type="match status" value="1"/>
</dbReference>
<proteinExistence type="predicted"/>
<dbReference type="InterPro" id="IPR010230">
    <property type="entry name" value="FeS-cluster_ATPase_SufC"/>
</dbReference>
<dbReference type="PANTHER" id="PTHR43204:SF1">
    <property type="entry name" value="ABC TRANSPORTER I FAMILY MEMBER 6, CHLOROPLASTIC"/>
    <property type="match status" value="1"/>
</dbReference>
<dbReference type="GO" id="GO:0005524">
    <property type="term" value="F:ATP binding"/>
    <property type="evidence" value="ECO:0007669"/>
    <property type="project" value="UniProtKB-KW"/>
</dbReference>
<feature type="domain" description="ABC transporter" evidence="4">
    <location>
        <begin position="228"/>
        <end position="475"/>
    </location>
</feature>
<evidence type="ECO:0000256" key="3">
    <source>
        <dbReference type="SAM" id="MobiDB-lite"/>
    </source>
</evidence>
<protein>
    <submittedName>
        <fullName evidence="5">ABC transporter, putative</fullName>
    </submittedName>
</protein>
<feature type="compositionally biased region" description="Basic and acidic residues" evidence="3">
    <location>
        <begin position="486"/>
        <end position="500"/>
    </location>
</feature>
<dbReference type="InterPro" id="IPR027417">
    <property type="entry name" value="P-loop_NTPase"/>
</dbReference>
<reference evidence="5" key="1">
    <citation type="journal article" date="2015" name="PLoS ONE">
        <title>Comprehensive Evaluation of Toxoplasma gondii VEG and Neospora caninum LIV Genomes with Tachyzoite Stage Transcriptome and Proteome Defines Novel Transcript Features.</title>
        <authorList>
            <person name="Ramaprasad A."/>
            <person name="Mourier T."/>
            <person name="Naeem R."/>
            <person name="Malas T.B."/>
            <person name="Moussa E."/>
            <person name="Panigrahi A."/>
            <person name="Vermont S.J."/>
            <person name="Otto T.D."/>
            <person name="Wastling J."/>
            <person name="Pain A."/>
        </authorList>
    </citation>
    <scope>NUCLEOTIDE SEQUENCE</scope>
    <source>
        <strain evidence="5">Liverpool</strain>
    </source>
</reference>
<dbReference type="GO" id="GO:0016887">
    <property type="term" value="F:ATP hydrolysis activity"/>
    <property type="evidence" value="ECO:0007669"/>
    <property type="project" value="InterPro"/>
</dbReference>
<organism evidence="5">
    <name type="scientific">Neospora caninum (strain Liverpool)</name>
    <dbReference type="NCBI Taxonomy" id="572307"/>
    <lineage>
        <taxon>Eukaryota</taxon>
        <taxon>Sar</taxon>
        <taxon>Alveolata</taxon>
        <taxon>Apicomplexa</taxon>
        <taxon>Conoidasida</taxon>
        <taxon>Coccidia</taxon>
        <taxon>Eucoccidiorida</taxon>
        <taxon>Eimeriorina</taxon>
        <taxon>Sarcocystidae</taxon>
        <taxon>Neospora</taxon>
    </lineage>
</organism>
<dbReference type="Pfam" id="PF00005">
    <property type="entry name" value="ABC_tran"/>
    <property type="match status" value="1"/>
</dbReference>
<dbReference type="InterPro" id="IPR003439">
    <property type="entry name" value="ABC_transporter-like_ATP-bd"/>
</dbReference>
<dbReference type="CDD" id="cd03217">
    <property type="entry name" value="ABC_FeS_Assembly"/>
    <property type="match status" value="1"/>
</dbReference>
<dbReference type="SUPFAM" id="SSF52540">
    <property type="entry name" value="P-loop containing nucleoside triphosphate hydrolases"/>
    <property type="match status" value="1"/>
</dbReference>
<dbReference type="InterPro" id="IPR017871">
    <property type="entry name" value="ABC_transporter-like_CS"/>
</dbReference>
<keyword evidence="1" id="KW-0547">Nucleotide-binding</keyword>
<evidence type="ECO:0000256" key="2">
    <source>
        <dbReference type="ARBA" id="ARBA00022840"/>
    </source>
</evidence>
<evidence type="ECO:0000259" key="4">
    <source>
        <dbReference type="PROSITE" id="PS50893"/>
    </source>
</evidence>
<dbReference type="PROSITE" id="PS00211">
    <property type="entry name" value="ABC_TRANSPORTER_1"/>
    <property type="match status" value="1"/>
</dbReference>
<name>A0A0F7UIW4_NEOCL</name>
<dbReference type="SMART" id="SM00382">
    <property type="entry name" value="AAA"/>
    <property type="match status" value="1"/>
</dbReference>
<evidence type="ECO:0000313" key="5">
    <source>
        <dbReference type="EMBL" id="CEL68976.1"/>
    </source>
</evidence>
<feature type="region of interest" description="Disordered" evidence="3">
    <location>
        <begin position="64"/>
        <end position="83"/>
    </location>
</feature>
<gene>
    <name evidence="5" type="ORF">BN1204_047030</name>
</gene>
<dbReference type="Gene3D" id="3.40.50.300">
    <property type="entry name" value="P-loop containing nucleotide triphosphate hydrolases"/>
    <property type="match status" value="1"/>
</dbReference>
<evidence type="ECO:0000256" key="1">
    <source>
        <dbReference type="ARBA" id="ARBA00022741"/>
    </source>
</evidence>
<keyword evidence="2" id="KW-0067">ATP-binding</keyword>